<name>A0A2N0WK26_9GAMM</name>
<evidence type="ECO:0000313" key="4">
    <source>
        <dbReference type="Proteomes" id="UP000233553"/>
    </source>
</evidence>
<feature type="coiled-coil region" evidence="1">
    <location>
        <begin position="353"/>
        <end position="380"/>
    </location>
</feature>
<accession>A0A653K6U1</accession>
<dbReference type="InterPro" id="IPR010131">
    <property type="entry name" value="MdtP/NodT-like"/>
</dbReference>
<dbReference type="AlphaFoldDB" id="A0A2N0WK26"/>
<dbReference type="Gene3D" id="1.20.1600.10">
    <property type="entry name" value="Outer membrane efflux proteins (OEP)"/>
    <property type="match status" value="1"/>
</dbReference>
<dbReference type="Proteomes" id="UP000233553">
    <property type="component" value="Unassembled WGS sequence"/>
</dbReference>
<dbReference type="GO" id="GO:0015562">
    <property type="term" value="F:efflux transmembrane transporter activity"/>
    <property type="evidence" value="ECO:0007669"/>
    <property type="project" value="InterPro"/>
</dbReference>
<organism evidence="2 4">
    <name type="scientific">Acinetobacter proteolyticus</name>
    <dbReference type="NCBI Taxonomy" id="1776741"/>
    <lineage>
        <taxon>Bacteria</taxon>
        <taxon>Pseudomonadati</taxon>
        <taxon>Pseudomonadota</taxon>
        <taxon>Gammaproteobacteria</taxon>
        <taxon>Moraxellales</taxon>
        <taxon>Moraxellaceae</taxon>
        <taxon>Acinetobacter</taxon>
    </lineage>
</organism>
<dbReference type="PANTHER" id="PTHR30203">
    <property type="entry name" value="OUTER MEMBRANE CATION EFFLUX PROTEIN"/>
    <property type="match status" value="1"/>
</dbReference>
<reference evidence="3 5" key="2">
    <citation type="submission" date="2019-10" db="EMBL/GenBank/DDBJ databases">
        <authorList>
            <person name="Karimi E."/>
        </authorList>
    </citation>
    <scope>NUCLEOTIDE SEQUENCE [LARGE SCALE GENOMIC DNA]</scope>
    <source>
        <strain evidence="3">Acinetobacter sp. 8BE</strain>
    </source>
</reference>
<dbReference type="Proteomes" id="UP000430404">
    <property type="component" value="Unassembled WGS sequence"/>
</dbReference>
<gene>
    <name evidence="3" type="ORF">ACI8B_30054</name>
    <name evidence="2" type="ORF">CW311_01520</name>
</gene>
<evidence type="ECO:0000313" key="2">
    <source>
        <dbReference type="EMBL" id="PKF36797.1"/>
    </source>
</evidence>
<dbReference type="EMBL" id="PISJ01000002">
    <property type="protein sequence ID" value="PKF36797.1"/>
    <property type="molecule type" value="Genomic_DNA"/>
</dbReference>
<evidence type="ECO:0000313" key="5">
    <source>
        <dbReference type="Proteomes" id="UP000430404"/>
    </source>
</evidence>
<evidence type="ECO:0000313" key="3">
    <source>
        <dbReference type="EMBL" id="VXA56583.1"/>
    </source>
</evidence>
<evidence type="ECO:0000256" key="1">
    <source>
        <dbReference type="SAM" id="Coils"/>
    </source>
</evidence>
<dbReference type="SUPFAM" id="SSF56954">
    <property type="entry name" value="Outer membrane efflux proteins (OEP)"/>
    <property type="match status" value="1"/>
</dbReference>
<dbReference type="EMBL" id="CABWKZ010000023">
    <property type="protein sequence ID" value="VXA56583.1"/>
    <property type="molecule type" value="Genomic_DNA"/>
</dbReference>
<dbReference type="PANTHER" id="PTHR30203:SF24">
    <property type="entry name" value="BLR4935 PROTEIN"/>
    <property type="match status" value="1"/>
</dbReference>
<proteinExistence type="predicted"/>
<reference evidence="2 4" key="1">
    <citation type="submission" date="2017-12" db="EMBL/GenBank/DDBJ databases">
        <title>Draft Genome sequences of multiple microbial strains isolated from spacecraft associated surfaces.</title>
        <authorList>
            <person name="Seuylemezian A."/>
            <person name="Vaishampayan P."/>
            <person name="Venkateswaran K."/>
        </authorList>
    </citation>
    <scope>NUCLEOTIDE SEQUENCE [LARGE SCALE GENOMIC DNA]</scope>
    <source>
        <strain evidence="2 4">2P01AA</strain>
    </source>
</reference>
<protein>
    <submittedName>
        <fullName evidence="2">RND transporter</fullName>
    </submittedName>
</protein>
<sequence>MSSSLNQRIHAIDQHTRKNRTQLSLKWSVLALALTTAILSPSIAAESLLDANQQPISNAAQRNLNFEQILQDVKRYQAGTGVWQTQQGIAEANVKQAGLWSNPSFSIQQTDFRSGKDKELEFGVSQKLDIFGQRRAAVKLADVQASQVGLNQELYNAQLELAVKYLWSQVVVLELEHDVVQAQLKTSQDTLDATRLRLKAGSIAQVDLDRTLMAHIENQRLFQQTELSLATAKRQLANLWGSTDNRFSTQASNVWPQQNDLQDYLQNNLFERAIQLDIVRQKANIDYLKVSNRPNPTVNLGMVQSKSAETNSTDNKFRVGIDIPLNIFNRQQYSLRIANAKQDLLVKQQQFYKQQNLNAIQTLTAELAGLKQQFDLVNQRQIPLSETVQEKMLLGFKVGKYAITDVQQATMQLQDQRLNKVQLLKSAWQKQIDAESLALGIEPSMVSSSDALNQINQTLWKDTNNLPAVVGAE</sequence>
<accession>A0A2N0WK26</accession>
<dbReference type="RefSeq" id="WP_101235422.1">
    <property type="nucleotide sequence ID" value="NZ_LR732744.1"/>
</dbReference>
<keyword evidence="1" id="KW-0175">Coiled coil</keyword>